<name>A0A7I7QL83_9MYCO</name>
<sequence length="96" mass="10090">MPPAPGNRRDVMTALPPDPEPDREDIPALDEGGGVQPGDTPPDASSMSATANKDPVVPHGAGTSGPKVWLIVTLVFTAIFLVAAVYLVFRMFDVYG</sequence>
<dbReference type="Proteomes" id="UP000467193">
    <property type="component" value="Chromosome"/>
</dbReference>
<organism evidence="3 4">
    <name type="scientific">Mycolicibacterium sediminis</name>
    <dbReference type="NCBI Taxonomy" id="1286180"/>
    <lineage>
        <taxon>Bacteria</taxon>
        <taxon>Bacillati</taxon>
        <taxon>Actinomycetota</taxon>
        <taxon>Actinomycetes</taxon>
        <taxon>Mycobacteriales</taxon>
        <taxon>Mycobacteriaceae</taxon>
        <taxon>Mycolicibacterium</taxon>
    </lineage>
</organism>
<dbReference type="AlphaFoldDB" id="A0A7I7QL83"/>
<evidence type="ECO:0000256" key="2">
    <source>
        <dbReference type="SAM" id="Phobius"/>
    </source>
</evidence>
<dbReference type="KEGG" id="msei:MSEDJ_08330"/>
<proteinExistence type="predicted"/>
<gene>
    <name evidence="3" type="ORF">MSEDJ_08330</name>
</gene>
<keyword evidence="2" id="KW-1133">Transmembrane helix</keyword>
<dbReference type="InterPro" id="IPR045512">
    <property type="entry name" value="DUF6480"/>
</dbReference>
<keyword evidence="4" id="KW-1185">Reference proteome</keyword>
<feature type="region of interest" description="Disordered" evidence="1">
    <location>
        <begin position="1"/>
        <end position="62"/>
    </location>
</feature>
<dbReference type="Pfam" id="PF20088">
    <property type="entry name" value="DUF6480"/>
    <property type="match status" value="1"/>
</dbReference>
<dbReference type="EMBL" id="AP022588">
    <property type="protein sequence ID" value="BBY26737.1"/>
    <property type="molecule type" value="Genomic_DNA"/>
</dbReference>
<accession>A0A7I7QL83</accession>
<protein>
    <submittedName>
        <fullName evidence="3">Uncharacterized protein</fullName>
    </submittedName>
</protein>
<evidence type="ECO:0000256" key="1">
    <source>
        <dbReference type="SAM" id="MobiDB-lite"/>
    </source>
</evidence>
<evidence type="ECO:0000313" key="3">
    <source>
        <dbReference type="EMBL" id="BBY26737.1"/>
    </source>
</evidence>
<keyword evidence="2" id="KW-0472">Membrane</keyword>
<evidence type="ECO:0000313" key="4">
    <source>
        <dbReference type="Proteomes" id="UP000467193"/>
    </source>
</evidence>
<reference evidence="3 4" key="1">
    <citation type="journal article" date="2019" name="Emerg. Microbes Infect.">
        <title>Comprehensive subspecies identification of 175 nontuberculous mycobacteria species based on 7547 genomic profiles.</title>
        <authorList>
            <person name="Matsumoto Y."/>
            <person name="Kinjo T."/>
            <person name="Motooka D."/>
            <person name="Nabeya D."/>
            <person name="Jung N."/>
            <person name="Uechi K."/>
            <person name="Horii T."/>
            <person name="Iida T."/>
            <person name="Fujita J."/>
            <person name="Nakamura S."/>
        </authorList>
    </citation>
    <scope>NUCLEOTIDE SEQUENCE [LARGE SCALE GENOMIC DNA]</scope>
    <source>
        <strain evidence="3 4">JCM 17899</strain>
    </source>
</reference>
<keyword evidence="2" id="KW-0812">Transmembrane</keyword>
<feature type="transmembrane region" description="Helical" evidence="2">
    <location>
        <begin position="68"/>
        <end position="89"/>
    </location>
</feature>